<evidence type="ECO:0000256" key="1">
    <source>
        <dbReference type="ARBA" id="ARBA00004167"/>
    </source>
</evidence>
<evidence type="ECO:0000256" key="2">
    <source>
        <dbReference type="ARBA" id="ARBA00022902"/>
    </source>
</evidence>
<dbReference type="GO" id="GO:0030335">
    <property type="term" value="P:positive regulation of cell migration"/>
    <property type="evidence" value="ECO:0007669"/>
    <property type="project" value="TreeGrafter"/>
</dbReference>
<evidence type="ECO:0000256" key="6">
    <source>
        <dbReference type="SAM" id="Phobius"/>
    </source>
</evidence>
<keyword evidence="3" id="KW-1015">Disulfide bond</keyword>
<evidence type="ECO:0000256" key="5">
    <source>
        <dbReference type="SAM" id="MobiDB-lite"/>
    </source>
</evidence>
<dbReference type="InterPro" id="IPR000884">
    <property type="entry name" value="TSP1_rpt"/>
</dbReference>
<feature type="region of interest" description="Disordered" evidence="5">
    <location>
        <begin position="787"/>
        <end position="861"/>
    </location>
</feature>
<dbReference type="PROSITE" id="PS50092">
    <property type="entry name" value="TSP1"/>
    <property type="match status" value="2"/>
</dbReference>
<keyword evidence="7" id="KW-0732">Signal</keyword>
<feature type="compositionally biased region" description="Polar residues" evidence="5">
    <location>
        <begin position="817"/>
        <end position="828"/>
    </location>
</feature>
<dbReference type="InterPro" id="IPR036383">
    <property type="entry name" value="TSP1_rpt_sf"/>
</dbReference>
<organism evidence="9 10">
    <name type="scientific">Stylophora pistillata</name>
    <name type="common">Smooth cauliflower coral</name>
    <dbReference type="NCBI Taxonomy" id="50429"/>
    <lineage>
        <taxon>Eukaryota</taxon>
        <taxon>Metazoa</taxon>
        <taxon>Cnidaria</taxon>
        <taxon>Anthozoa</taxon>
        <taxon>Hexacorallia</taxon>
        <taxon>Scleractinia</taxon>
        <taxon>Astrocoeniina</taxon>
        <taxon>Pocilloporidae</taxon>
        <taxon>Stylophora</taxon>
    </lineage>
</organism>
<comment type="caution">
    <text evidence="4">Lacks conserved residue(s) required for the propagation of feature annotation.</text>
</comment>
<dbReference type="STRING" id="50429.A0A2B4S685"/>
<gene>
    <name evidence="9" type="primary">Sema5b</name>
    <name evidence="9" type="ORF">AWC38_SpisGene10820</name>
</gene>
<dbReference type="Proteomes" id="UP000225706">
    <property type="component" value="Unassembled WGS sequence"/>
</dbReference>
<evidence type="ECO:0000313" key="9">
    <source>
        <dbReference type="EMBL" id="PFX24559.1"/>
    </source>
</evidence>
<proteinExistence type="predicted"/>
<name>A0A2B4S685_STYPI</name>
<dbReference type="GO" id="GO:0007399">
    <property type="term" value="P:nervous system development"/>
    <property type="evidence" value="ECO:0007669"/>
    <property type="project" value="UniProtKB-KW"/>
</dbReference>
<dbReference type="AlphaFoldDB" id="A0A2B4S685"/>
<protein>
    <submittedName>
        <fullName evidence="9">Semaphorin-5B</fullName>
    </submittedName>
</protein>
<dbReference type="GO" id="GO:0005886">
    <property type="term" value="C:plasma membrane"/>
    <property type="evidence" value="ECO:0007669"/>
    <property type="project" value="TreeGrafter"/>
</dbReference>
<dbReference type="FunFam" id="2.20.100.10:FF:000001">
    <property type="entry name" value="semaphorin-5A isoform X1"/>
    <property type="match status" value="1"/>
</dbReference>
<dbReference type="Pfam" id="PF00090">
    <property type="entry name" value="TSP_1"/>
    <property type="match status" value="2"/>
</dbReference>
<dbReference type="EMBL" id="LSMT01000173">
    <property type="protein sequence ID" value="PFX24559.1"/>
    <property type="molecule type" value="Genomic_DNA"/>
</dbReference>
<evidence type="ECO:0000313" key="10">
    <source>
        <dbReference type="Proteomes" id="UP000225706"/>
    </source>
</evidence>
<feature type="chain" id="PRO_5013332967" evidence="7">
    <location>
        <begin position="26"/>
        <end position="861"/>
    </location>
</feature>
<evidence type="ECO:0000256" key="4">
    <source>
        <dbReference type="PROSITE-ProRule" id="PRU00352"/>
    </source>
</evidence>
<evidence type="ECO:0000256" key="7">
    <source>
        <dbReference type="SAM" id="SignalP"/>
    </source>
</evidence>
<keyword evidence="6" id="KW-0812">Transmembrane</keyword>
<dbReference type="PANTHER" id="PTHR11036">
    <property type="entry name" value="SEMAPHORIN"/>
    <property type="match status" value="1"/>
</dbReference>
<keyword evidence="2" id="KW-0524">Neurogenesis</keyword>
<reference evidence="10" key="1">
    <citation type="journal article" date="2017" name="bioRxiv">
        <title>Comparative analysis of the genomes of Stylophora pistillata and Acropora digitifera provides evidence for extensive differences between species of corals.</title>
        <authorList>
            <person name="Voolstra C.R."/>
            <person name="Li Y."/>
            <person name="Liew Y.J."/>
            <person name="Baumgarten S."/>
            <person name="Zoccola D."/>
            <person name="Flot J.-F."/>
            <person name="Tambutte S."/>
            <person name="Allemand D."/>
            <person name="Aranda M."/>
        </authorList>
    </citation>
    <scope>NUCLEOTIDE SEQUENCE [LARGE SCALE GENOMIC DNA]</scope>
</reference>
<dbReference type="SUPFAM" id="SSF82895">
    <property type="entry name" value="TSP-1 type 1 repeat"/>
    <property type="match status" value="1"/>
</dbReference>
<dbReference type="Pfam" id="PF01403">
    <property type="entry name" value="Sema"/>
    <property type="match status" value="1"/>
</dbReference>
<dbReference type="SMART" id="SM00209">
    <property type="entry name" value="TSP1"/>
    <property type="match status" value="2"/>
</dbReference>
<dbReference type="GO" id="GO:0030215">
    <property type="term" value="F:semaphorin receptor binding"/>
    <property type="evidence" value="ECO:0007669"/>
    <property type="project" value="InterPro"/>
</dbReference>
<sequence>MKQRNELYVLFLCCSAILSGRTVVASNGEPHSRTQFEEVKFHLETLKTGGIKSGNYSVLSVDSENDHLLVGAKDNAFLVELENMDRFRSWNLSSSSHAMACDRRQRTNLNAAPGRDKEFASDEGYFCRGDQNDSAVITEHGRVFKGTINPSSRSFYIHSQSFKQPGISEVFTDFLAESDFFSDVHFVKSFSIGNYVYFFFRERTLECTSCGKYKVSRVARICKGDYAGLAKLRSNFLTYQKAKLICTDGGEYPVYFHEIQDVWWDPETNLFHAIFTSHPNGPPSSACKVNKKYLAPNRTPAPDGMMATKNMNYPVYQDLLHDPLMRDPVLPTGFDSDQKQEGKAWLTKDGIRMTAIVLDKVAEHTVVYTSTDRGSVLKISQVGGSRRPCLLAEINLFPVNRQEVIKAMTIDPKRHVLYFGSNTALTKLRLEQCGSHTHRRDTSKLRQDLKTCPKVTGEIAWSSWKTCEISDGNLCRCQVRPCQDRQNSSCQGGYEFRLVNCTVDIKVGWEGREAWEMYGAQHGKWSAWDAWTECATKAWAGVRNRTRTCTNPVPRRGGRPCVGEAVQYEPCSLGKHEMEKRMLTNPTRSLNLSENKGVQFEVICKTTGYKISNISVDIVNKTFDCEKQTDLCGEGEWKAWCDWGQCSEEGFQIRRRECNVEPCVGEKLQERPCEPTPPSNCTGELDTESWDEWSVCECNHGLKLPGGSGLRFRQLKCRRECRNSSVCPDIVQYGTCDCLTAASTRPLDTEGSKFGSGHGIAIGLFCGVLLTVFTLLLVRYLKRKREKQPKSYNVPKSPEGSPQNRDCQYSPIVRENGVSSRGHPSSESQSEEKNRNPKTKTRLPFKGLSVFRKGRDPPSNV</sequence>
<dbReference type="OrthoDB" id="9988752at2759"/>
<comment type="subcellular location">
    <subcellularLocation>
        <location evidence="1">Membrane</location>
        <topology evidence="1">Single-pass membrane protein</topology>
    </subcellularLocation>
</comment>
<evidence type="ECO:0000259" key="8">
    <source>
        <dbReference type="PROSITE" id="PS51004"/>
    </source>
</evidence>
<dbReference type="InterPro" id="IPR036352">
    <property type="entry name" value="Semap_dom_sf"/>
</dbReference>
<dbReference type="PRINTS" id="PR01705">
    <property type="entry name" value="TSP1REPEAT"/>
</dbReference>
<feature type="transmembrane region" description="Helical" evidence="6">
    <location>
        <begin position="760"/>
        <end position="781"/>
    </location>
</feature>
<dbReference type="GO" id="GO:0045499">
    <property type="term" value="F:chemorepellent activity"/>
    <property type="evidence" value="ECO:0007669"/>
    <property type="project" value="TreeGrafter"/>
</dbReference>
<feature type="signal peptide" evidence="7">
    <location>
        <begin position="1"/>
        <end position="25"/>
    </location>
</feature>
<accession>A0A2B4S685</accession>
<keyword evidence="6" id="KW-1133">Transmembrane helix</keyword>
<dbReference type="PROSITE" id="PS51004">
    <property type="entry name" value="SEMA"/>
    <property type="match status" value="1"/>
</dbReference>
<dbReference type="SUPFAM" id="SSF101912">
    <property type="entry name" value="Sema domain"/>
    <property type="match status" value="1"/>
</dbReference>
<dbReference type="InterPro" id="IPR027231">
    <property type="entry name" value="Semaphorin"/>
</dbReference>
<dbReference type="SMART" id="SM00630">
    <property type="entry name" value="Sema"/>
    <property type="match status" value="1"/>
</dbReference>
<keyword evidence="6" id="KW-0472">Membrane</keyword>
<feature type="domain" description="Sema" evidence="8">
    <location>
        <begin position="1"/>
        <end position="430"/>
    </location>
</feature>
<evidence type="ECO:0000256" key="3">
    <source>
        <dbReference type="ARBA" id="ARBA00023157"/>
    </source>
</evidence>
<dbReference type="InterPro" id="IPR001627">
    <property type="entry name" value="Semap_dom"/>
</dbReference>
<dbReference type="InterPro" id="IPR015943">
    <property type="entry name" value="WD40/YVTN_repeat-like_dom_sf"/>
</dbReference>
<dbReference type="PANTHER" id="PTHR11036:SF127">
    <property type="entry name" value="SEMAPHORIN-1A"/>
    <property type="match status" value="1"/>
</dbReference>
<dbReference type="Gene3D" id="2.130.10.10">
    <property type="entry name" value="YVTN repeat-like/Quinoprotein amine dehydrogenase"/>
    <property type="match status" value="1"/>
</dbReference>
<comment type="caution">
    <text evidence="9">The sequence shown here is derived from an EMBL/GenBank/DDBJ whole genome shotgun (WGS) entry which is preliminary data.</text>
</comment>
<keyword evidence="10" id="KW-1185">Reference proteome</keyword>
<dbReference type="Gene3D" id="2.20.100.10">
    <property type="entry name" value="Thrombospondin type-1 (TSP1) repeat"/>
    <property type="match status" value="1"/>
</dbReference>